<comment type="caution">
    <text evidence="2">The sequence shown here is derived from an EMBL/GenBank/DDBJ whole genome shotgun (WGS) entry which is preliminary data.</text>
</comment>
<dbReference type="Pfam" id="PF01636">
    <property type="entry name" value="APH"/>
    <property type="match status" value="1"/>
</dbReference>
<dbReference type="Gene3D" id="3.90.1200.10">
    <property type="match status" value="1"/>
</dbReference>
<dbReference type="InterPro" id="IPR011009">
    <property type="entry name" value="Kinase-like_dom_sf"/>
</dbReference>
<keyword evidence="3" id="KW-1185">Reference proteome</keyword>
<accession>A0A6G1X514</accession>
<evidence type="ECO:0000259" key="1">
    <source>
        <dbReference type="PROSITE" id="PS50011"/>
    </source>
</evidence>
<gene>
    <name evidence="2" type="ORF">GH754_06900</name>
</gene>
<name>A0A6G1X514_9BACI</name>
<protein>
    <submittedName>
        <fullName evidence="2">Phosphotransferase</fullName>
    </submittedName>
</protein>
<dbReference type="PROSITE" id="PS50011">
    <property type="entry name" value="PROTEIN_KINASE_DOM"/>
    <property type="match status" value="1"/>
</dbReference>
<dbReference type="OrthoDB" id="9800774at2"/>
<dbReference type="EMBL" id="WJNH01000003">
    <property type="protein sequence ID" value="MRG86054.1"/>
    <property type="molecule type" value="Genomic_DNA"/>
</dbReference>
<evidence type="ECO:0000313" key="3">
    <source>
        <dbReference type="Proteomes" id="UP000480185"/>
    </source>
</evidence>
<dbReference type="GO" id="GO:0004672">
    <property type="term" value="F:protein kinase activity"/>
    <property type="evidence" value="ECO:0007669"/>
    <property type="project" value="InterPro"/>
</dbReference>
<dbReference type="InterPro" id="IPR002575">
    <property type="entry name" value="Aminoglycoside_PTrfase"/>
</dbReference>
<proteinExistence type="predicted"/>
<keyword evidence="2" id="KW-0808">Transferase</keyword>
<dbReference type="AlphaFoldDB" id="A0A6G1X514"/>
<dbReference type="Proteomes" id="UP000480185">
    <property type="component" value="Unassembled WGS sequence"/>
</dbReference>
<dbReference type="GO" id="GO:0005524">
    <property type="term" value="F:ATP binding"/>
    <property type="evidence" value="ECO:0007669"/>
    <property type="project" value="InterPro"/>
</dbReference>
<dbReference type="InterPro" id="IPR000719">
    <property type="entry name" value="Prot_kinase_dom"/>
</dbReference>
<sequence length="285" mass="32990">MSMKIGRKIGEGANAEVFEWENDVKVVKLAKSNINETDLQREFTNNLTMWSLGLPVPQPYELVELDHRLGIVYERIYGKTLRERFFEHLIQATNTNLTTFDLNDVQLSAHILGKVHNNSLSHNEIPSQQREFLKKQILSIDYLTKDEKKDVLDILNGLPQKNKICHGDANPNNIIIRNEEAVLIDWMNATNGNPEADLAEFIIMIRYAVLPANIPTSAVELFDFIREKIIKEFMEEYTRLTGTTYEEVDPWIIPIAARKLSSDGIVEDEKQILRNEIKRKLRMRK</sequence>
<organism evidence="2 3">
    <name type="scientific">Salinibacillus xinjiangensis</name>
    <dbReference type="NCBI Taxonomy" id="1229268"/>
    <lineage>
        <taxon>Bacteria</taxon>
        <taxon>Bacillati</taxon>
        <taxon>Bacillota</taxon>
        <taxon>Bacilli</taxon>
        <taxon>Bacillales</taxon>
        <taxon>Bacillaceae</taxon>
        <taxon>Salinibacillus</taxon>
    </lineage>
</organism>
<reference evidence="2 3" key="1">
    <citation type="submission" date="2019-11" db="EMBL/GenBank/DDBJ databases">
        <authorList>
            <person name="Li J."/>
        </authorList>
    </citation>
    <scope>NUCLEOTIDE SEQUENCE [LARGE SCALE GENOMIC DNA]</scope>
    <source>
        <strain evidence="2 3">J4</strain>
    </source>
</reference>
<feature type="domain" description="Protein kinase" evidence="1">
    <location>
        <begin position="3"/>
        <end position="285"/>
    </location>
</feature>
<dbReference type="SUPFAM" id="SSF56112">
    <property type="entry name" value="Protein kinase-like (PK-like)"/>
    <property type="match status" value="1"/>
</dbReference>
<evidence type="ECO:0000313" key="2">
    <source>
        <dbReference type="EMBL" id="MRG86054.1"/>
    </source>
</evidence>